<evidence type="ECO:0000313" key="3">
    <source>
        <dbReference type="Proteomes" id="UP000053989"/>
    </source>
</evidence>
<evidence type="ECO:0000256" key="1">
    <source>
        <dbReference type="SAM" id="MobiDB-lite"/>
    </source>
</evidence>
<reference evidence="2 3" key="1">
    <citation type="submission" date="2014-04" db="EMBL/GenBank/DDBJ databases">
        <authorList>
            <consortium name="DOE Joint Genome Institute"/>
            <person name="Kuo A."/>
            <person name="Kohler A."/>
            <person name="Nagy L.G."/>
            <person name="Floudas D."/>
            <person name="Copeland A."/>
            <person name="Barry K.W."/>
            <person name="Cichocki N."/>
            <person name="Veneault-Fourrey C."/>
            <person name="LaButti K."/>
            <person name="Lindquist E.A."/>
            <person name="Lipzen A."/>
            <person name="Lundell T."/>
            <person name="Morin E."/>
            <person name="Murat C."/>
            <person name="Sun H."/>
            <person name="Tunlid A."/>
            <person name="Henrissat B."/>
            <person name="Grigoriev I.V."/>
            <person name="Hibbett D.S."/>
            <person name="Martin F."/>
            <person name="Nordberg H.P."/>
            <person name="Cantor M.N."/>
            <person name="Hua S.X."/>
        </authorList>
    </citation>
    <scope>NUCLEOTIDE SEQUENCE [LARGE SCALE GENOMIC DNA]</scope>
    <source>
        <strain evidence="2 3">Foug A</strain>
    </source>
</reference>
<reference evidence="3" key="2">
    <citation type="submission" date="2015-01" db="EMBL/GenBank/DDBJ databases">
        <title>Evolutionary Origins and Diversification of the Mycorrhizal Mutualists.</title>
        <authorList>
            <consortium name="DOE Joint Genome Institute"/>
            <consortium name="Mycorrhizal Genomics Consortium"/>
            <person name="Kohler A."/>
            <person name="Kuo A."/>
            <person name="Nagy L.G."/>
            <person name="Floudas D."/>
            <person name="Copeland A."/>
            <person name="Barry K.W."/>
            <person name="Cichocki N."/>
            <person name="Veneault-Fourrey C."/>
            <person name="LaButti K."/>
            <person name="Lindquist E.A."/>
            <person name="Lipzen A."/>
            <person name="Lundell T."/>
            <person name="Morin E."/>
            <person name="Murat C."/>
            <person name="Riley R."/>
            <person name="Ohm R."/>
            <person name="Sun H."/>
            <person name="Tunlid A."/>
            <person name="Henrissat B."/>
            <person name="Grigoriev I.V."/>
            <person name="Hibbett D.S."/>
            <person name="Martin F."/>
        </authorList>
    </citation>
    <scope>NUCLEOTIDE SEQUENCE [LARGE SCALE GENOMIC DNA]</scope>
    <source>
        <strain evidence="3">Foug A</strain>
    </source>
</reference>
<dbReference type="HOGENOM" id="CLU_2016576_0_0_1"/>
<evidence type="ECO:0000313" key="2">
    <source>
        <dbReference type="EMBL" id="KIM50152.1"/>
    </source>
</evidence>
<dbReference type="Proteomes" id="UP000053989">
    <property type="component" value="Unassembled WGS sequence"/>
</dbReference>
<dbReference type="InParanoid" id="A0A0C2ZAN9"/>
<keyword evidence="3" id="KW-1185">Reference proteome</keyword>
<sequence length="123" mass="13735">MNRMTHALLNHFMSLNDALPVFEFDSLALTVHFVPPASNWEEQPSAMWTFIPGLPTSVKLPTFAQNPSFVSDDSSVSNPPPAQVYSQQGVKDEEEDEDMQMATAAALPFLMTMQQHQTPVTPW</sequence>
<feature type="region of interest" description="Disordered" evidence="1">
    <location>
        <begin position="69"/>
        <end position="96"/>
    </location>
</feature>
<dbReference type="EMBL" id="KN822660">
    <property type="protein sequence ID" value="KIM50152.1"/>
    <property type="molecule type" value="Genomic_DNA"/>
</dbReference>
<name>A0A0C2ZAN9_9AGAM</name>
<protein>
    <submittedName>
        <fullName evidence="2">Uncharacterized protein</fullName>
    </submittedName>
</protein>
<accession>A0A0C2ZAN9</accession>
<gene>
    <name evidence="2" type="ORF">SCLCIDRAFT_12385</name>
</gene>
<dbReference type="AlphaFoldDB" id="A0A0C2ZAN9"/>
<organism evidence="2 3">
    <name type="scientific">Scleroderma citrinum Foug A</name>
    <dbReference type="NCBI Taxonomy" id="1036808"/>
    <lineage>
        <taxon>Eukaryota</taxon>
        <taxon>Fungi</taxon>
        <taxon>Dikarya</taxon>
        <taxon>Basidiomycota</taxon>
        <taxon>Agaricomycotina</taxon>
        <taxon>Agaricomycetes</taxon>
        <taxon>Agaricomycetidae</taxon>
        <taxon>Boletales</taxon>
        <taxon>Sclerodermatineae</taxon>
        <taxon>Sclerodermataceae</taxon>
        <taxon>Scleroderma</taxon>
    </lineage>
</organism>
<proteinExistence type="predicted"/>